<evidence type="ECO:0000256" key="1">
    <source>
        <dbReference type="ARBA" id="ARBA00004323"/>
    </source>
</evidence>
<evidence type="ECO:0000256" key="4">
    <source>
        <dbReference type="ARBA" id="ARBA00023034"/>
    </source>
</evidence>
<dbReference type="Proteomes" id="UP000825935">
    <property type="component" value="Chromosome 39"/>
</dbReference>
<organism evidence="7 8">
    <name type="scientific">Ceratopteris richardii</name>
    <name type="common">Triangle waterfern</name>
    <dbReference type="NCBI Taxonomy" id="49495"/>
    <lineage>
        <taxon>Eukaryota</taxon>
        <taxon>Viridiplantae</taxon>
        <taxon>Streptophyta</taxon>
        <taxon>Embryophyta</taxon>
        <taxon>Tracheophyta</taxon>
        <taxon>Polypodiopsida</taxon>
        <taxon>Polypodiidae</taxon>
        <taxon>Polypodiales</taxon>
        <taxon>Pteridineae</taxon>
        <taxon>Pteridaceae</taxon>
        <taxon>Parkerioideae</taxon>
        <taxon>Ceratopteris</taxon>
    </lineage>
</organism>
<dbReference type="InterPro" id="IPR004263">
    <property type="entry name" value="Exostosin"/>
</dbReference>
<evidence type="ECO:0000256" key="5">
    <source>
        <dbReference type="SAM" id="Phobius"/>
    </source>
</evidence>
<evidence type="ECO:0000313" key="8">
    <source>
        <dbReference type="Proteomes" id="UP000825935"/>
    </source>
</evidence>
<evidence type="ECO:0000256" key="3">
    <source>
        <dbReference type="ARBA" id="ARBA00022968"/>
    </source>
</evidence>
<keyword evidence="4" id="KW-0333">Golgi apparatus</keyword>
<proteinExistence type="inferred from homology"/>
<evidence type="ECO:0000313" key="7">
    <source>
        <dbReference type="EMBL" id="KAH7276753.1"/>
    </source>
</evidence>
<dbReference type="OrthoDB" id="1924787at2759"/>
<dbReference type="EMBL" id="CM035444">
    <property type="protein sequence ID" value="KAH7276753.1"/>
    <property type="molecule type" value="Genomic_DNA"/>
</dbReference>
<keyword evidence="5" id="KW-0812">Transmembrane</keyword>
<feature type="domain" description="Exostosin GT47" evidence="6">
    <location>
        <begin position="157"/>
        <end position="453"/>
    </location>
</feature>
<protein>
    <recommendedName>
        <fullName evidence="6">Exostosin GT47 domain-containing protein</fullName>
    </recommendedName>
</protein>
<dbReference type="GO" id="GO:0000139">
    <property type="term" value="C:Golgi membrane"/>
    <property type="evidence" value="ECO:0007669"/>
    <property type="project" value="UniProtKB-SubCell"/>
</dbReference>
<dbReference type="GO" id="GO:0010417">
    <property type="term" value="P:glucuronoxylan biosynthetic process"/>
    <property type="evidence" value="ECO:0007669"/>
    <property type="project" value="TreeGrafter"/>
</dbReference>
<reference evidence="7" key="1">
    <citation type="submission" date="2021-08" db="EMBL/GenBank/DDBJ databases">
        <title>WGS assembly of Ceratopteris richardii.</title>
        <authorList>
            <person name="Marchant D.B."/>
            <person name="Chen G."/>
            <person name="Jenkins J."/>
            <person name="Shu S."/>
            <person name="Leebens-Mack J."/>
            <person name="Grimwood J."/>
            <person name="Schmutz J."/>
            <person name="Soltis P."/>
            <person name="Soltis D."/>
            <person name="Chen Z.-H."/>
        </authorList>
    </citation>
    <scope>NUCLEOTIDE SEQUENCE</scope>
    <source>
        <strain evidence="7">Whitten #5841</strain>
        <tissue evidence="7">Leaf</tissue>
    </source>
</reference>
<keyword evidence="3" id="KW-0735">Signal-anchor</keyword>
<dbReference type="PANTHER" id="PTHR11062:SF229">
    <property type="entry name" value="GLUCURONOXYLAN GLUCURONOSYLTRANSFERASE IRX7-RELATED"/>
    <property type="match status" value="1"/>
</dbReference>
<dbReference type="OMA" id="NTHFISH"/>
<evidence type="ECO:0000256" key="2">
    <source>
        <dbReference type="ARBA" id="ARBA00010271"/>
    </source>
</evidence>
<keyword evidence="5" id="KW-1133">Transmembrane helix</keyword>
<keyword evidence="8" id="KW-1185">Reference proteome</keyword>
<evidence type="ECO:0000259" key="6">
    <source>
        <dbReference type="Pfam" id="PF03016"/>
    </source>
</evidence>
<dbReference type="PANTHER" id="PTHR11062">
    <property type="entry name" value="EXOSTOSIN HEPARAN SULFATE GLYCOSYLTRANSFERASE -RELATED"/>
    <property type="match status" value="1"/>
</dbReference>
<gene>
    <name evidence="7" type="ORF">KP509_39G020400</name>
</gene>
<dbReference type="AlphaFoldDB" id="A0A8T2PZG5"/>
<comment type="caution">
    <text evidence="7">The sequence shown here is derived from an EMBL/GenBank/DDBJ whole genome shotgun (WGS) entry which is preliminary data.</text>
</comment>
<comment type="subcellular location">
    <subcellularLocation>
        <location evidence="1">Golgi apparatus membrane</location>
        <topology evidence="1">Single-pass type II membrane protein</topology>
    </subcellularLocation>
</comment>
<comment type="similarity">
    <text evidence="2">Belongs to the glycosyltransferase 47 family.</text>
</comment>
<sequence length="507" mass="57895">MRNNLDVCQRATVSKDRHIVTMRMQSPGKSKVGFHQPREGALFDRIQGRLWKQYVKVCLLCLAVISLYIVMLRPQWLLYFSDNDTVEPIPSVLHTGGRAIDSGSMSRSLLKMDLKHEGVTHVVPKLRLKKVHADTSSPLNYSIDVNEGVNNSLGLSKNIRIYVYELPSAFNVDWLKDDRCSNHLFAAEVAIHQRLLSSPVRTMDPVEADYFFVPVYVACNFNTTTGLPSLRHARSQLGAAVKYVSRKMPYWSRNKGRDHIFIATHDHGPCFHTMEDAAVVAGIPSFLQNSIILQTFGLTDRHACRTNNSIIIPPYVDPRGVKEGWSPDLQQRDIWVYFRGKMEIHPKNISGRIYSRGVRSMIWKKFGRNRRFFIKRSRTSGYLSEMRRSVFCLCPLGWAPWSPRIVESAIAGCIPVIIADKIALPYSHVINWSKISVTVPEKDVDKLSEILDRVAESDLTTIQENLWDERNRRALLYMDPLTPGDATWQILDVLSQKASNWTHHALQ</sequence>
<accession>A0A8T2PZG5</accession>
<feature type="transmembrane region" description="Helical" evidence="5">
    <location>
        <begin position="54"/>
        <end position="72"/>
    </location>
</feature>
<name>A0A8T2PZG5_CERRI</name>
<dbReference type="Pfam" id="PF03016">
    <property type="entry name" value="Exostosin_GT47"/>
    <property type="match status" value="1"/>
</dbReference>
<dbReference type="GO" id="GO:0016757">
    <property type="term" value="F:glycosyltransferase activity"/>
    <property type="evidence" value="ECO:0007669"/>
    <property type="project" value="InterPro"/>
</dbReference>
<keyword evidence="5" id="KW-0472">Membrane</keyword>
<dbReference type="InterPro" id="IPR040911">
    <property type="entry name" value="Exostosin_GT47"/>
</dbReference>